<gene>
    <name evidence="2" type="ORF">SAMN04489718_1526</name>
</gene>
<keyword evidence="2" id="KW-0418">Kinase</keyword>
<reference evidence="3" key="1">
    <citation type="submission" date="2016-10" db="EMBL/GenBank/DDBJ databases">
        <authorList>
            <person name="Varghese N."/>
            <person name="Submissions S."/>
        </authorList>
    </citation>
    <scope>NUCLEOTIDE SEQUENCE [LARGE SCALE GENOMIC DNA]</scope>
    <source>
        <strain evidence="3">DSM 45459</strain>
    </source>
</reference>
<keyword evidence="2" id="KW-0808">Transferase</keyword>
<sequence>MPEDTAEGPPPGFDPTSLRTYLETERPDLCRGELRAELIQGGRSNLTYRVTDGNGSWVLRRPPLGHVLATAHDMSREYRVMSALADTAVPVPRTHLLCSDENVLGAPFYVMDFVEGHVYRSRQQVERLSEPQRRDLSLRMIEVLARLHSVDPDAVGLSDFGRPEGFLERQVRRWSKQLESSLDREIPGISELRDRLASTIPAGGRTTIVHGDYRLDNVLVDDDGRIRAVLDWEMATLGDPLTDLGLLVVYWEGFSGIRNNPIAKGVGPEFGFPTARELLQHYAEHSGTDVSELDWYVAFGFFKIAVILEGIHYRYTRGKTVGEGFEHVGSMVEPLVRQGLAKIRED</sequence>
<dbReference type="STRING" id="995062.SAMN04489718_1526"/>
<dbReference type="PANTHER" id="PTHR47829:SF1">
    <property type="entry name" value="HAD FAMILY PHOSPHATASE"/>
    <property type="match status" value="1"/>
</dbReference>
<dbReference type="GO" id="GO:0016301">
    <property type="term" value="F:kinase activity"/>
    <property type="evidence" value="ECO:0007669"/>
    <property type="project" value="UniProtKB-KW"/>
</dbReference>
<name>A0A1H1ACX3_9ACTN</name>
<proteinExistence type="predicted"/>
<keyword evidence="3" id="KW-1185">Reference proteome</keyword>
<dbReference type="RefSeq" id="WP_092521969.1">
    <property type="nucleotide sequence ID" value="NZ_FNKO01000001.1"/>
</dbReference>
<dbReference type="OrthoDB" id="3806873at2"/>
<dbReference type="CDD" id="cd05154">
    <property type="entry name" value="ACAD10_11_N-like"/>
    <property type="match status" value="1"/>
</dbReference>
<dbReference type="Gene3D" id="3.30.200.20">
    <property type="entry name" value="Phosphorylase Kinase, domain 1"/>
    <property type="match status" value="1"/>
</dbReference>
<dbReference type="InterPro" id="IPR041726">
    <property type="entry name" value="ACAD10_11_N"/>
</dbReference>
<dbReference type="InterPro" id="IPR011009">
    <property type="entry name" value="Kinase-like_dom_sf"/>
</dbReference>
<dbReference type="SUPFAM" id="SSF56112">
    <property type="entry name" value="Protein kinase-like (PK-like)"/>
    <property type="match status" value="1"/>
</dbReference>
<dbReference type="EMBL" id="FNKO01000001">
    <property type="protein sequence ID" value="SDQ37497.1"/>
    <property type="molecule type" value="Genomic_DNA"/>
</dbReference>
<evidence type="ECO:0000313" key="3">
    <source>
        <dbReference type="Proteomes" id="UP000199301"/>
    </source>
</evidence>
<dbReference type="InterPro" id="IPR052898">
    <property type="entry name" value="ACAD10-like"/>
</dbReference>
<dbReference type="AlphaFoldDB" id="A0A1H1ACX3"/>
<dbReference type="InterPro" id="IPR002575">
    <property type="entry name" value="Aminoglycoside_PTrfase"/>
</dbReference>
<dbReference type="Proteomes" id="UP000199301">
    <property type="component" value="Unassembled WGS sequence"/>
</dbReference>
<evidence type="ECO:0000259" key="1">
    <source>
        <dbReference type="Pfam" id="PF01636"/>
    </source>
</evidence>
<organism evidence="2 3">
    <name type="scientific">Actinopolyspora saharensis</name>
    <dbReference type="NCBI Taxonomy" id="995062"/>
    <lineage>
        <taxon>Bacteria</taxon>
        <taxon>Bacillati</taxon>
        <taxon>Actinomycetota</taxon>
        <taxon>Actinomycetes</taxon>
        <taxon>Actinopolysporales</taxon>
        <taxon>Actinopolysporaceae</taxon>
        <taxon>Actinopolyspora</taxon>
    </lineage>
</organism>
<protein>
    <submittedName>
        <fullName evidence="2">Predicted kinase, aminoglycoside phosphotransferase (APT) family</fullName>
    </submittedName>
</protein>
<accession>A0A1H1ACX3</accession>
<dbReference type="PANTHER" id="PTHR47829">
    <property type="entry name" value="HYDROLASE, PUTATIVE (AFU_ORTHOLOGUE AFUA_1G12880)-RELATED"/>
    <property type="match status" value="1"/>
</dbReference>
<dbReference type="Pfam" id="PF01636">
    <property type="entry name" value="APH"/>
    <property type="match status" value="1"/>
</dbReference>
<evidence type="ECO:0000313" key="2">
    <source>
        <dbReference type="EMBL" id="SDQ37497.1"/>
    </source>
</evidence>
<feature type="domain" description="Aminoglycoside phosphotransferase" evidence="1">
    <location>
        <begin position="37"/>
        <end position="252"/>
    </location>
</feature>
<dbReference type="Gene3D" id="3.90.1200.10">
    <property type="match status" value="1"/>
</dbReference>